<organism evidence="2">
    <name type="scientific">Heligmosomoides polygyrus</name>
    <name type="common">Parasitic roundworm</name>
    <dbReference type="NCBI Taxonomy" id="6339"/>
    <lineage>
        <taxon>Eukaryota</taxon>
        <taxon>Metazoa</taxon>
        <taxon>Ecdysozoa</taxon>
        <taxon>Nematoda</taxon>
        <taxon>Chromadorea</taxon>
        <taxon>Rhabditida</taxon>
        <taxon>Rhabditina</taxon>
        <taxon>Rhabditomorpha</taxon>
        <taxon>Strongyloidea</taxon>
        <taxon>Heligmosomidae</taxon>
        <taxon>Heligmosomoides</taxon>
    </lineage>
</organism>
<name>A0A3P8BFD8_HELPZ</name>
<dbReference type="WBParaSite" id="HPBE_0000816401-mRNA-1">
    <property type="protein sequence ID" value="HPBE_0000816401-mRNA-1"/>
    <property type="gene ID" value="HPBE_0000816401"/>
</dbReference>
<feature type="transmembrane region" description="Helical" evidence="1">
    <location>
        <begin position="104"/>
        <end position="127"/>
    </location>
</feature>
<reference evidence="4" key="2">
    <citation type="submission" date="2019-09" db="UniProtKB">
        <authorList>
            <consortium name="WormBaseParasite"/>
        </authorList>
    </citation>
    <scope>IDENTIFICATION</scope>
</reference>
<evidence type="ECO:0000313" key="4">
    <source>
        <dbReference type="WBParaSite" id="HPBE_0000816401-mRNA-1"/>
    </source>
</evidence>
<keyword evidence="1" id="KW-0812">Transmembrane</keyword>
<evidence type="ECO:0000313" key="2">
    <source>
        <dbReference type="EMBL" id="VDO75198.1"/>
    </source>
</evidence>
<gene>
    <name evidence="2" type="ORF">HPBE_LOCUS8165</name>
</gene>
<keyword evidence="1" id="KW-0472">Membrane</keyword>
<dbReference type="Proteomes" id="UP000050761">
    <property type="component" value="Unassembled WGS sequence"/>
</dbReference>
<keyword evidence="1" id="KW-1133">Transmembrane helix</keyword>
<feature type="transmembrane region" description="Helical" evidence="1">
    <location>
        <begin position="69"/>
        <end position="92"/>
    </location>
</feature>
<dbReference type="EMBL" id="UZAH01026076">
    <property type="protein sequence ID" value="VDO75198.1"/>
    <property type="molecule type" value="Genomic_DNA"/>
</dbReference>
<protein>
    <submittedName>
        <fullName evidence="4">G protein-coupled receptor</fullName>
    </submittedName>
</protein>
<evidence type="ECO:0000256" key="1">
    <source>
        <dbReference type="SAM" id="Phobius"/>
    </source>
</evidence>
<sequence>MGHNQSVSAKDLINVNSPYSPYKEPIFEGSQRVVAYLILLSVSTLSLAAQSVFLLGVRNLCGFEANFSFSILACFSLCGVQHTLAVLAATTLAMFDLQYSEHFFLWQTIGALAFAPLFCLPYLHMLLALQRVVVIVTPTCGSSLCHSMMWKVAVMVALEVAFFVAWECIPLDGAAGVLVKDCSNLIYPVAIVLPYLLLNRNCSRLPVLSCSGGGRAAIRPRPLNDPPPYRLTMVSVDIENGHVDMTRHQENLVRSK</sequence>
<accession>A0A3P8BFD8</accession>
<dbReference type="OrthoDB" id="10334906at2759"/>
<evidence type="ECO:0000313" key="3">
    <source>
        <dbReference type="Proteomes" id="UP000050761"/>
    </source>
</evidence>
<dbReference type="AlphaFoldDB" id="A0A3P8BFD8"/>
<proteinExistence type="predicted"/>
<keyword evidence="3" id="KW-1185">Reference proteome</keyword>
<feature type="transmembrane region" description="Helical" evidence="1">
    <location>
        <begin position="33"/>
        <end position="57"/>
    </location>
</feature>
<reference evidence="2 3" key="1">
    <citation type="submission" date="2018-11" db="EMBL/GenBank/DDBJ databases">
        <authorList>
            <consortium name="Pathogen Informatics"/>
        </authorList>
    </citation>
    <scope>NUCLEOTIDE SEQUENCE [LARGE SCALE GENOMIC DNA]</scope>
</reference>